<evidence type="ECO:0000313" key="10">
    <source>
        <dbReference type="Proteomes" id="UP000292927"/>
    </source>
</evidence>
<dbReference type="CDD" id="cd07153">
    <property type="entry name" value="Fur_like"/>
    <property type="match status" value="1"/>
</dbReference>
<dbReference type="SUPFAM" id="SSF46785">
    <property type="entry name" value="Winged helix' DNA-binding domain"/>
    <property type="match status" value="1"/>
</dbReference>
<sequence>MDNKGRCGYPAGIKWTKQRKNVYDVLLKAREPLTASQIYGRVVREDSGECYAVSTIYRILNNFEENGLVNRDAWMGDGTAVYELNRAEHIHYAVCLECHKRIPLQSCPFAHMHLNTEAGDFTVTGHRLELYGYCNECSIARKKM</sequence>
<accession>A0A4Q7PIZ0</accession>
<keyword evidence="7" id="KW-0479">Metal-binding</keyword>
<dbReference type="EMBL" id="SGXF01000003">
    <property type="protein sequence ID" value="RZT00406.1"/>
    <property type="molecule type" value="Genomic_DNA"/>
</dbReference>
<feature type="binding site" evidence="7">
    <location>
        <position position="95"/>
    </location>
    <ligand>
        <name>Zn(2+)</name>
        <dbReference type="ChEBI" id="CHEBI:29105"/>
    </ligand>
</feature>
<feature type="binding site" evidence="8">
    <location>
        <position position="126"/>
    </location>
    <ligand>
        <name>Fe cation</name>
        <dbReference type="ChEBI" id="CHEBI:24875"/>
    </ligand>
</feature>
<dbReference type="PANTHER" id="PTHR33202">
    <property type="entry name" value="ZINC UPTAKE REGULATION PROTEIN"/>
    <property type="match status" value="1"/>
</dbReference>
<keyword evidence="3 7" id="KW-0862">Zinc</keyword>
<name>A0A4Q7PIZ0_9FIRM</name>
<dbReference type="InterPro" id="IPR043135">
    <property type="entry name" value="Fur_C"/>
</dbReference>
<dbReference type="Gene3D" id="3.30.1490.190">
    <property type="match status" value="1"/>
</dbReference>
<keyword evidence="5" id="KW-0238">DNA-binding</keyword>
<dbReference type="Gene3D" id="1.10.10.10">
    <property type="entry name" value="Winged helix-like DNA-binding domain superfamily/Winged helix DNA-binding domain"/>
    <property type="match status" value="1"/>
</dbReference>
<keyword evidence="8" id="KW-0408">Iron</keyword>
<evidence type="ECO:0000256" key="6">
    <source>
        <dbReference type="ARBA" id="ARBA00023163"/>
    </source>
</evidence>
<evidence type="ECO:0000256" key="2">
    <source>
        <dbReference type="ARBA" id="ARBA00022491"/>
    </source>
</evidence>
<keyword evidence="10" id="KW-1185">Reference proteome</keyword>
<evidence type="ECO:0000256" key="5">
    <source>
        <dbReference type="ARBA" id="ARBA00023125"/>
    </source>
</evidence>
<proteinExistence type="inferred from homology"/>
<comment type="cofactor">
    <cofactor evidence="8">
        <name>Mn(2+)</name>
        <dbReference type="ChEBI" id="CHEBI:29035"/>
    </cofactor>
    <cofactor evidence="8">
        <name>Fe(2+)</name>
        <dbReference type="ChEBI" id="CHEBI:29033"/>
    </cofactor>
    <text evidence="8">Binds 1 Mn(2+) or Fe(2+) ion per subunit.</text>
</comment>
<dbReference type="InterPro" id="IPR036388">
    <property type="entry name" value="WH-like_DNA-bd_sf"/>
</dbReference>
<evidence type="ECO:0000256" key="4">
    <source>
        <dbReference type="ARBA" id="ARBA00023015"/>
    </source>
</evidence>
<dbReference type="GO" id="GO:0045892">
    <property type="term" value="P:negative regulation of DNA-templated transcription"/>
    <property type="evidence" value="ECO:0007669"/>
    <property type="project" value="TreeGrafter"/>
</dbReference>
<keyword evidence="6" id="KW-0804">Transcription</keyword>
<gene>
    <name evidence="9" type="ORF">EV209_1714</name>
</gene>
<dbReference type="GO" id="GO:1900376">
    <property type="term" value="P:regulation of secondary metabolite biosynthetic process"/>
    <property type="evidence" value="ECO:0007669"/>
    <property type="project" value="TreeGrafter"/>
</dbReference>
<dbReference type="PANTHER" id="PTHR33202:SF7">
    <property type="entry name" value="FERRIC UPTAKE REGULATION PROTEIN"/>
    <property type="match status" value="1"/>
</dbReference>
<dbReference type="GO" id="GO:0000976">
    <property type="term" value="F:transcription cis-regulatory region binding"/>
    <property type="evidence" value="ECO:0007669"/>
    <property type="project" value="TreeGrafter"/>
</dbReference>
<feature type="binding site" evidence="7">
    <location>
        <position position="98"/>
    </location>
    <ligand>
        <name>Zn(2+)</name>
        <dbReference type="ChEBI" id="CHEBI:29105"/>
    </ligand>
</feature>
<feature type="binding site" evidence="7">
    <location>
        <position position="137"/>
    </location>
    <ligand>
        <name>Zn(2+)</name>
        <dbReference type="ChEBI" id="CHEBI:29105"/>
    </ligand>
</feature>
<keyword evidence="4" id="KW-0805">Transcription regulation</keyword>
<dbReference type="GO" id="GO:0008270">
    <property type="term" value="F:zinc ion binding"/>
    <property type="evidence" value="ECO:0007669"/>
    <property type="project" value="TreeGrafter"/>
</dbReference>
<evidence type="ECO:0000256" key="3">
    <source>
        <dbReference type="ARBA" id="ARBA00022833"/>
    </source>
</evidence>
<comment type="cofactor">
    <cofactor evidence="7">
        <name>Zn(2+)</name>
        <dbReference type="ChEBI" id="CHEBI:29105"/>
    </cofactor>
    <text evidence="7">Binds 1 zinc ion per subunit.</text>
</comment>
<comment type="caution">
    <text evidence="9">The sequence shown here is derived from an EMBL/GenBank/DDBJ whole genome shotgun (WGS) entry which is preliminary data.</text>
</comment>
<protein>
    <submittedName>
        <fullName evidence="9">Fur family ferric uptake regulator</fullName>
    </submittedName>
</protein>
<dbReference type="AlphaFoldDB" id="A0A4Q7PIZ0"/>
<evidence type="ECO:0000256" key="7">
    <source>
        <dbReference type="PIRSR" id="PIRSR602481-1"/>
    </source>
</evidence>
<dbReference type="InterPro" id="IPR002481">
    <property type="entry name" value="FUR"/>
</dbReference>
<reference evidence="9 10" key="1">
    <citation type="submission" date="2019-02" db="EMBL/GenBank/DDBJ databases">
        <title>Genomic Encyclopedia of Type Strains, Phase IV (KMG-IV): sequencing the most valuable type-strain genomes for metagenomic binning, comparative biology and taxonomic classification.</title>
        <authorList>
            <person name="Goeker M."/>
        </authorList>
    </citation>
    <scope>NUCLEOTIDE SEQUENCE [LARGE SCALE GENOMIC DNA]</scope>
    <source>
        <strain evidence="9 10">DSM 29486</strain>
    </source>
</reference>
<dbReference type="Pfam" id="PF01475">
    <property type="entry name" value="FUR"/>
    <property type="match status" value="1"/>
</dbReference>
<feature type="binding site" evidence="7">
    <location>
        <position position="134"/>
    </location>
    <ligand>
        <name>Zn(2+)</name>
        <dbReference type="ChEBI" id="CHEBI:29105"/>
    </ligand>
</feature>
<dbReference type="GO" id="GO:0003700">
    <property type="term" value="F:DNA-binding transcription factor activity"/>
    <property type="evidence" value="ECO:0007669"/>
    <property type="project" value="InterPro"/>
</dbReference>
<evidence type="ECO:0000313" key="9">
    <source>
        <dbReference type="EMBL" id="RZT00406.1"/>
    </source>
</evidence>
<dbReference type="InterPro" id="IPR036390">
    <property type="entry name" value="WH_DNA-bd_sf"/>
</dbReference>
<comment type="similarity">
    <text evidence="1">Belongs to the Fur family.</text>
</comment>
<organism evidence="9 10">
    <name type="scientific">Cuneatibacter caecimuris</name>
    <dbReference type="NCBI Taxonomy" id="1796618"/>
    <lineage>
        <taxon>Bacteria</taxon>
        <taxon>Bacillati</taxon>
        <taxon>Bacillota</taxon>
        <taxon>Clostridia</taxon>
        <taxon>Lachnospirales</taxon>
        <taxon>Lachnospiraceae</taxon>
        <taxon>Cuneatibacter</taxon>
    </lineage>
</organism>
<keyword evidence="2" id="KW-0678">Repressor</keyword>
<dbReference type="Proteomes" id="UP000292927">
    <property type="component" value="Unassembled WGS sequence"/>
</dbReference>
<evidence type="ECO:0000256" key="8">
    <source>
        <dbReference type="PIRSR" id="PIRSR602481-2"/>
    </source>
</evidence>
<feature type="binding site" evidence="8">
    <location>
        <position position="89"/>
    </location>
    <ligand>
        <name>Fe cation</name>
        <dbReference type="ChEBI" id="CHEBI:24875"/>
    </ligand>
</feature>
<dbReference type="RefSeq" id="WP_165388867.1">
    <property type="nucleotide sequence ID" value="NZ_SGXF01000003.1"/>
</dbReference>
<evidence type="ECO:0000256" key="1">
    <source>
        <dbReference type="ARBA" id="ARBA00007957"/>
    </source>
</evidence>